<dbReference type="Proteomes" id="UP000466345">
    <property type="component" value="Unassembled WGS sequence"/>
</dbReference>
<gene>
    <name evidence="1" type="ORF">SRB5_57250</name>
</gene>
<accession>A0A7K0CRC1</accession>
<keyword evidence="2" id="KW-1185">Reference proteome</keyword>
<evidence type="ECO:0000313" key="2">
    <source>
        <dbReference type="Proteomes" id="UP000466345"/>
    </source>
</evidence>
<organism evidence="1 2">
    <name type="scientific">Streptomyces smaragdinus</name>
    <dbReference type="NCBI Taxonomy" id="2585196"/>
    <lineage>
        <taxon>Bacteria</taxon>
        <taxon>Bacillati</taxon>
        <taxon>Actinomycetota</taxon>
        <taxon>Actinomycetes</taxon>
        <taxon>Kitasatosporales</taxon>
        <taxon>Streptomycetaceae</taxon>
        <taxon>Streptomyces</taxon>
    </lineage>
</organism>
<name>A0A7K0CRC1_9ACTN</name>
<evidence type="ECO:0000313" key="1">
    <source>
        <dbReference type="EMBL" id="MQY15542.1"/>
    </source>
</evidence>
<dbReference type="EMBL" id="WEGJ01000035">
    <property type="protein sequence ID" value="MQY15542.1"/>
    <property type="molecule type" value="Genomic_DNA"/>
</dbReference>
<dbReference type="AlphaFoldDB" id="A0A7K0CRC1"/>
<sequence>MVRFTDVIRAGGDARKRGTDMRLRELAAGIAAGAVLAGGTVLGAAAPAQAYDPDPTVADYHPATTYCPCSGGDLADPFDGTYFAYDAGNSMAYKTELYKGDWFVGKVEFHPLGEELWVYDTRNDGDTIYVELGYYAGTVYHRLARISPNGTDAVVDKKIWNGQDIPEDAQVEVKVYDDDGYSDWITESTWARA</sequence>
<proteinExistence type="predicted"/>
<reference evidence="1 2" key="1">
    <citation type="submission" date="2019-10" db="EMBL/GenBank/DDBJ databases">
        <title>Streptomyces smaragdinus sp. nov. and Streptomyces fabii sp. nov., isolated from the gut of fungus growing-termite Macrotermes natalensis.</title>
        <authorList>
            <person name="Schwitalla J."/>
            <person name="Benndorf R."/>
            <person name="Martin K."/>
            <person name="De Beer W."/>
            <person name="Kaster A.-K."/>
            <person name="Vollmers J."/>
            <person name="Poulsen M."/>
            <person name="Beemelmanns C."/>
        </authorList>
    </citation>
    <scope>NUCLEOTIDE SEQUENCE [LARGE SCALE GENOMIC DNA]</scope>
    <source>
        <strain evidence="1 2">RB5</strain>
    </source>
</reference>
<protein>
    <submittedName>
        <fullName evidence="1">Uncharacterized protein</fullName>
    </submittedName>
</protein>
<comment type="caution">
    <text evidence="1">The sequence shown here is derived from an EMBL/GenBank/DDBJ whole genome shotgun (WGS) entry which is preliminary data.</text>
</comment>